<evidence type="ECO:0000313" key="1">
    <source>
        <dbReference type="EMBL" id="PMR82254.1"/>
    </source>
</evidence>
<accession>A0A2N7UP93</accession>
<sequence length="193" mass="21266">MNATTPGWRDRLMALTLLAACLVALWWLMAMPYLAQREASSQRLLGLQTQLVQFEQLRQESRLRAEQRESAFDDPALAAQLLPPQRPPVAAASLQQALRERVNAAGAQLVSIQSLAAQSDEGLVPIRLRVTLRGDSPALRDLLHGLEAATPLLIVEELLVRRLAPGRVGRVGQATEQLDIRLQVAGFLREDTP</sequence>
<dbReference type="InterPro" id="IPR034756">
    <property type="entry name" value="T2SSM_b"/>
</dbReference>
<dbReference type="Proteomes" id="UP000235547">
    <property type="component" value="Unassembled WGS sequence"/>
</dbReference>
<dbReference type="RefSeq" id="WP_102586926.1">
    <property type="nucleotide sequence ID" value="NZ_BNAE01000001.1"/>
</dbReference>
<keyword evidence="2" id="KW-1185">Reference proteome</keyword>
<gene>
    <name evidence="1" type="ORF">C1H70_03460</name>
</gene>
<name>A0A2N7UP93_9GAMM</name>
<evidence type="ECO:0008006" key="3">
    <source>
        <dbReference type="Google" id="ProtNLM"/>
    </source>
</evidence>
<evidence type="ECO:0000313" key="2">
    <source>
        <dbReference type="Proteomes" id="UP000235547"/>
    </source>
</evidence>
<dbReference type="AlphaFoldDB" id="A0A2N7UP93"/>
<comment type="caution">
    <text evidence="1">The sequence shown here is derived from an EMBL/GenBank/DDBJ whole genome shotgun (WGS) entry which is preliminary data.</text>
</comment>
<dbReference type="NCBIfam" id="NF040576">
    <property type="entry name" value="T2SS_GspM_XpsM"/>
    <property type="match status" value="1"/>
</dbReference>
<dbReference type="EMBL" id="PNRG01000005">
    <property type="protein sequence ID" value="PMR82254.1"/>
    <property type="molecule type" value="Genomic_DNA"/>
</dbReference>
<organism evidence="1 2">
    <name type="scientific">Halomonas urumqiensis</name>
    <dbReference type="NCBI Taxonomy" id="1684789"/>
    <lineage>
        <taxon>Bacteria</taxon>
        <taxon>Pseudomonadati</taxon>
        <taxon>Pseudomonadota</taxon>
        <taxon>Gammaproteobacteria</taxon>
        <taxon>Oceanospirillales</taxon>
        <taxon>Halomonadaceae</taxon>
        <taxon>Halomonas</taxon>
    </lineage>
</organism>
<dbReference type="Pfam" id="PF10741">
    <property type="entry name" value="T2SSM_b"/>
    <property type="match status" value="1"/>
</dbReference>
<reference evidence="1 2" key="1">
    <citation type="submission" date="2018-01" db="EMBL/GenBank/DDBJ databases">
        <title>Halomonas endophytica sp. nov., isolated from storage liquid in the stems of Populus euphratica.</title>
        <authorList>
            <person name="Chen C."/>
        </authorList>
    </citation>
    <scope>NUCLEOTIDE SEQUENCE [LARGE SCALE GENOMIC DNA]</scope>
    <source>
        <strain evidence="1 2">BZ-SZ-XJ27</strain>
    </source>
</reference>
<proteinExistence type="predicted"/>
<protein>
    <recommendedName>
        <fullName evidence="3">General secretion pathway protein GspM</fullName>
    </recommendedName>
</protein>